<reference evidence="1 2" key="1">
    <citation type="journal article" date="2013" name="Genome Announc.">
        <title>Draft Genome Sequence of the Psychrophilic and Alkaliphilic Rhodonellum psychrophilum Strain GCM71T.</title>
        <authorList>
            <person name="Hauptmann A.L."/>
            <person name="Glaring M.A."/>
            <person name="Hallin P.F."/>
            <person name="Prieme A."/>
            <person name="Stougaard P."/>
        </authorList>
    </citation>
    <scope>NUCLEOTIDE SEQUENCE [LARGE SCALE GENOMIC DNA]</scope>
    <source>
        <strain evidence="1 2">GCM71</strain>
    </source>
</reference>
<evidence type="ECO:0000313" key="2">
    <source>
        <dbReference type="Proteomes" id="UP000016843"/>
    </source>
</evidence>
<gene>
    <name evidence="1" type="ORF">P872_22060</name>
</gene>
<dbReference type="EMBL" id="AWXR01000120">
    <property type="protein sequence ID" value="ERM80283.1"/>
    <property type="molecule type" value="Genomic_DNA"/>
</dbReference>
<evidence type="ECO:0000313" key="1">
    <source>
        <dbReference type="EMBL" id="ERM80283.1"/>
    </source>
</evidence>
<dbReference type="Proteomes" id="UP000016843">
    <property type="component" value="Unassembled WGS sequence"/>
</dbReference>
<proteinExistence type="predicted"/>
<sequence length="43" mass="4925">MVYKNRLKSALTDWPLTIGFLGSLDSTTNKFMISNNSQIYEII</sequence>
<keyword evidence="2" id="KW-1185">Reference proteome</keyword>
<comment type="caution">
    <text evidence="1">The sequence shown here is derived from an EMBL/GenBank/DDBJ whole genome shotgun (WGS) entry which is preliminary data.</text>
</comment>
<accession>U5BQU4</accession>
<protein>
    <submittedName>
        <fullName evidence="1">Uncharacterized protein</fullName>
    </submittedName>
</protein>
<dbReference type="AlphaFoldDB" id="U5BQU4"/>
<organism evidence="1 2">
    <name type="scientific">Rhodonellum psychrophilum GCM71 = DSM 17998</name>
    <dbReference type="NCBI Taxonomy" id="1123057"/>
    <lineage>
        <taxon>Bacteria</taxon>
        <taxon>Pseudomonadati</taxon>
        <taxon>Bacteroidota</taxon>
        <taxon>Cytophagia</taxon>
        <taxon>Cytophagales</taxon>
        <taxon>Cytophagaceae</taxon>
        <taxon>Rhodonellum</taxon>
    </lineage>
</organism>
<name>U5BQU4_9BACT</name>